<reference evidence="2" key="1">
    <citation type="submission" date="2016-10" db="EMBL/GenBank/DDBJ databases">
        <title>Sequence of Gallionella enrichment culture.</title>
        <authorList>
            <person name="Poehlein A."/>
            <person name="Muehling M."/>
            <person name="Daniel R."/>
        </authorList>
    </citation>
    <scope>NUCLEOTIDE SEQUENCE</scope>
</reference>
<dbReference type="InterPro" id="IPR032793">
    <property type="entry name" value="RE_EcoO109IR"/>
</dbReference>
<gene>
    <name evidence="2" type="ORF">GALL_226670</name>
</gene>
<dbReference type="SUPFAM" id="SSF52980">
    <property type="entry name" value="Restriction endonuclease-like"/>
    <property type="match status" value="1"/>
</dbReference>
<feature type="domain" description="Type II restriction endonuclease EcoO109IR" evidence="1">
    <location>
        <begin position="74"/>
        <end position="212"/>
    </location>
</feature>
<dbReference type="Pfam" id="PF14511">
    <property type="entry name" value="RE_EcoO109I"/>
    <property type="match status" value="1"/>
</dbReference>
<protein>
    <recommendedName>
        <fullName evidence="1">Type II restriction endonuclease EcoO109IR domain-containing protein</fullName>
    </recommendedName>
</protein>
<dbReference type="CDD" id="cd22346">
    <property type="entry name" value="PDDEXK_nuclease"/>
    <property type="match status" value="1"/>
</dbReference>
<accession>A0A1J5RGS1</accession>
<dbReference type="EMBL" id="MLJW01000169">
    <property type="protein sequence ID" value="OIQ95294.1"/>
    <property type="molecule type" value="Genomic_DNA"/>
</dbReference>
<comment type="caution">
    <text evidence="2">The sequence shown here is derived from an EMBL/GenBank/DDBJ whole genome shotgun (WGS) entry which is preliminary data.</text>
</comment>
<evidence type="ECO:0000259" key="1">
    <source>
        <dbReference type="Pfam" id="PF14511"/>
    </source>
</evidence>
<dbReference type="InterPro" id="IPR011335">
    <property type="entry name" value="Restrct_endonuc-II-like"/>
</dbReference>
<evidence type="ECO:0000313" key="2">
    <source>
        <dbReference type="EMBL" id="OIQ95294.1"/>
    </source>
</evidence>
<proteinExistence type="predicted"/>
<dbReference type="AlphaFoldDB" id="A0A1J5RGS1"/>
<sequence>MTEQEKIEILNKVKEWFRTTIIPNHISNTEKLTDPDEFNINPFLVSYIAAYLTGELTPTSIAKALIYPRVLGTSITTSFGQNMQTFISDVLSDTFGSLVPGIDIEFTDALDGRKKYCQAKLGPNTINKDDVVTIHDHFRAAKNLGRTNNLPVQQHDLVVGILYGESGQESSHYKKLRDTHDYPLYIGMDFWHRLTGDENFYAELTTAIAEVAIEAQGKDLIEDVSNTLAQSEVIKKLAGEN</sequence>
<organism evidence="2">
    <name type="scientific">mine drainage metagenome</name>
    <dbReference type="NCBI Taxonomy" id="410659"/>
    <lineage>
        <taxon>unclassified sequences</taxon>
        <taxon>metagenomes</taxon>
        <taxon>ecological metagenomes</taxon>
    </lineage>
</organism>
<name>A0A1J5RGS1_9ZZZZ</name>